<keyword evidence="3" id="KW-0479">Metal-binding</keyword>
<dbReference type="GO" id="GO:0008270">
    <property type="term" value="F:zinc ion binding"/>
    <property type="evidence" value="ECO:0007669"/>
    <property type="project" value="UniProtKB-KW"/>
</dbReference>
<comment type="similarity">
    <text evidence="2 10">Belongs to the type IA topoisomerase family.</text>
</comment>
<evidence type="ECO:0000256" key="8">
    <source>
        <dbReference type="ARBA" id="ARBA00023125"/>
    </source>
</evidence>
<evidence type="ECO:0000256" key="7">
    <source>
        <dbReference type="ARBA" id="ARBA00023029"/>
    </source>
</evidence>
<dbReference type="HAMAP" id="MF_00952">
    <property type="entry name" value="Topoisom_1_prok"/>
    <property type="match status" value="1"/>
</dbReference>
<dbReference type="PROSITE" id="PS50880">
    <property type="entry name" value="TOPRIM"/>
    <property type="match status" value="1"/>
</dbReference>
<proteinExistence type="inferred from homology"/>
<dbReference type="InterPro" id="IPR013498">
    <property type="entry name" value="Topo_IA_Znf"/>
</dbReference>
<feature type="site" description="Interaction with DNA" evidence="10">
    <location>
        <position position="37"/>
    </location>
</feature>
<dbReference type="EMBL" id="JAATLK010000001">
    <property type="protein sequence ID" value="NIZ47563.1"/>
    <property type="molecule type" value="Genomic_DNA"/>
</dbReference>
<dbReference type="GO" id="GO:0005694">
    <property type="term" value="C:chromosome"/>
    <property type="evidence" value="ECO:0007669"/>
    <property type="project" value="InterPro"/>
</dbReference>
<dbReference type="RefSeq" id="WP_167704028.1">
    <property type="nucleotide sequence ID" value="NZ_CP118168.1"/>
</dbReference>
<dbReference type="Gene3D" id="2.70.20.10">
    <property type="entry name" value="Topoisomerase I, domain 3"/>
    <property type="match status" value="1"/>
</dbReference>
<dbReference type="Pfam" id="PF01751">
    <property type="entry name" value="Toprim"/>
    <property type="match status" value="1"/>
</dbReference>
<dbReference type="SUPFAM" id="SSF57783">
    <property type="entry name" value="Zinc beta-ribbon"/>
    <property type="match status" value="4"/>
</dbReference>
<dbReference type="InterPro" id="IPR013825">
    <property type="entry name" value="Topo_IA_cen_sub2"/>
</dbReference>
<dbReference type="Gene3D" id="1.10.460.10">
    <property type="entry name" value="Topoisomerase I, domain 2"/>
    <property type="match status" value="1"/>
</dbReference>
<feature type="site" description="Interaction with DNA" evidence="10">
    <location>
        <position position="164"/>
    </location>
</feature>
<feature type="site" description="Interaction with DNA" evidence="10">
    <location>
        <position position="152"/>
    </location>
</feature>
<dbReference type="SMART" id="SM00493">
    <property type="entry name" value="TOPRIM"/>
    <property type="match status" value="1"/>
</dbReference>
<keyword evidence="9 10" id="KW-0413">Isomerase</keyword>
<dbReference type="CDD" id="cd00186">
    <property type="entry name" value="TOP1Ac"/>
    <property type="match status" value="1"/>
</dbReference>
<dbReference type="SMART" id="SM00436">
    <property type="entry name" value="TOP1Bc"/>
    <property type="match status" value="1"/>
</dbReference>
<keyword evidence="14" id="KW-1185">Reference proteome</keyword>
<dbReference type="AlphaFoldDB" id="A0A968GG00"/>
<dbReference type="PROSITE" id="PS00396">
    <property type="entry name" value="TOPO_IA_1"/>
    <property type="match status" value="1"/>
</dbReference>
<dbReference type="Pfam" id="PF01396">
    <property type="entry name" value="Zn_ribbon_Top1"/>
    <property type="match status" value="4"/>
</dbReference>
<evidence type="ECO:0000256" key="5">
    <source>
        <dbReference type="ARBA" id="ARBA00022833"/>
    </source>
</evidence>
<keyword evidence="8 10" id="KW-0238">DNA-binding</keyword>
<gene>
    <name evidence="10 13" type="primary">topA</name>
    <name evidence="13" type="ORF">HCT46_06535</name>
</gene>
<evidence type="ECO:0000256" key="10">
    <source>
        <dbReference type="HAMAP-Rule" id="MF_00952"/>
    </source>
</evidence>
<dbReference type="SMART" id="SM00437">
    <property type="entry name" value="TOP1Ac"/>
    <property type="match status" value="1"/>
</dbReference>
<feature type="site" description="Interaction with DNA" evidence="10">
    <location>
        <position position="513"/>
    </location>
</feature>
<dbReference type="Gene3D" id="3.30.65.10">
    <property type="entry name" value="Bacterial Topoisomerase I, domain 1"/>
    <property type="match status" value="4"/>
</dbReference>
<evidence type="ECO:0000313" key="14">
    <source>
        <dbReference type="Proteomes" id="UP000752013"/>
    </source>
</evidence>
<dbReference type="InterPro" id="IPR013824">
    <property type="entry name" value="Topo_IA_cen_sub1"/>
</dbReference>
<dbReference type="InterPro" id="IPR000380">
    <property type="entry name" value="Topo_IA"/>
</dbReference>
<keyword evidence="7 10" id="KW-0799">Topoisomerase</keyword>
<keyword evidence="4" id="KW-0863">Zinc-finger</keyword>
<dbReference type="InterPro" id="IPR005733">
    <property type="entry name" value="TopoI_bac-type"/>
</dbReference>
<dbReference type="Proteomes" id="UP000752013">
    <property type="component" value="Unassembled WGS sequence"/>
</dbReference>
<dbReference type="GO" id="GO:0003917">
    <property type="term" value="F:DNA topoisomerase type I (single strand cut, ATP-independent) activity"/>
    <property type="evidence" value="ECO:0007669"/>
    <property type="project" value="UniProtKB-UniRule"/>
</dbReference>
<dbReference type="Pfam" id="PF01131">
    <property type="entry name" value="Topoisom_bac"/>
    <property type="match status" value="1"/>
</dbReference>
<evidence type="ECO:0000256" key="6">
    <source>
        <dbReference type="ARBA" id="ARBA00022842"/>
    </source>
</evidence>
<sequence>MSKSGSKKLIIVESPHKAAVIQKFLGKEFKAMASVGHIRDLPKGGRGKKALGIDIENNFAMKYDIIKGKEKRIEELKSAVAQASDVFLAPDPDREGEAIAWHLSEALGLDSMTAKRITYTAVTKKAVLEAMNHARAINMDLVNAQQARRALDRLVGFSLSPFLWQKVARNLSAGRVQSPAVRIIVERDREIEAFVTQEYWSMKATFFQQEKDVPIIAQLVQYQSKKFGIDHPLGQSEDGVHQIVHSIEGHSGIVERIEKKDSQSKPSAPFTTSTLQQSANIYLRYSATRTMRIAQRLYEGIEIEGSPTGLITYMRTDSVNIDPQAVSEARDFIQGQYGIDYLPEKAPKYNSANKNAQDAHEAIRPTDVTLTPSRIKSYLGNDEFRLYEMIWLRFMQSQMSPARYANTSFKIHVHDAIFEAKGRQLLFDGYLAIAKEKRYDDEALGEGKQPEEELILPDVSVQEHLHMDRVQPQQHFTKPPARFNEASLVKSLEKEGIGRPSTYAPIIQTILERGYVIQKDRSFYATELGVAVSDLLTNNFSNIVDLHFTAAMEEKLDLVEQGEQDWQVLLKEFYFPFITQVESAIKDVEPLKGRSWHGEEVCPNCGENLVVRYSKSGAFLGCHNYPTCKGVLPMPGQQGDAVEDENGVSQEHVECPICQKVMELKKSRFGQYFYACSDYPECKGTVSVDKEGKPIILPRVNKSCDKCGKPMIAKMSRQGMFLACSGYPECQNTMALNKDGTVELAPELKEPVMCEKCGSAMMVKRGPRGWFLACSKYPKCRSAKPMPQEDSGDTQ</sequence>
<dbReference type="InterPro" id="IPR028612">
    <property type="entry name" value="Topoisom_1_IA"/>
</dbReference>
<dbReference type="Gene3D" id="3.40.50.140">
    <property type="match status" value="1"/>
</dbReference>
<name>A0A968GG00_9SPIO</name>
<dbReference type="GO" id="GO:0006265">
    <property type="term" value="P:DNA topological change"/>
    <property type="evidence" value="ECO:0007669"/>
    <property type="project" value="UniProtKB-UniRule"/>
</dbReference>
<feature type="domain" description="Toprim" evidence="11">
    <location>
        <begin position="7"/>
        <end position="122"/>
    </location>
</feature>
<feature type="site" description="Interaction with DNA" evidence="10">
    <location>
        <position position="315"/>
    </location>
</feature>
<accession>A0A968GG00</accession>
<comment type="subunit">
    <text evidence="10">Monomer.</text>
</comment>
<dbReference type="InterPro" id="IPR003601">
    <property type="entry name" value="Topo_IA_2"/>
</dbReference>
<dbReference type="PRINTS" id="PR00417">
    <property type="entry name" value="PRTPISMRASEI"/>
</dbReference>
<dbReference type="InterPro" id="IPR023405">
    <property type="entry name" value="Topo_IA_core_domain"/>
</dbReference>
<feature type="site" description="Interaction with DNA" evidence="10">
    <location>
        <position position="148"/>
    </location>
</feature>
<evidence type="ECO:0000256" key="4">
    <source>
        <dbReference type="ARBA" id="ARBA00022771"/>
    </source>
</evidence>
<dbReference type="InterPro" id="IPR003602">
    <property type="entry name" value="Topo_IA_DNA-bd_dom"/>
</dbReference>
<dbReference type="CDD" id="cd03363">
    <property type="entry name" value="TOPRIM_TopoIA_TopoI"/>
    <property type="match status" value="1"/>
</dbReference>
<comment type="caution">
    <text evidence="13">The sequence shown here is derived from an EMBL/GenBank/DDBJ whole genome shotgun (WGS) entry which is preliminary data.</text>
</comment>
<dbReference type="Gene3D" id="1.10.290.10">
    <property type="entry name" value="Topoisomerase I, domain 4"/>
    <property type="match status" value="1"/>
</dbReference>
<dbReference type="NCBIfam" id="TIGR01051">
    <property type="entry name" value="topA_bact"/>
    <property type="match status" value="1"/>
</dbReference>
<reference evidence="13" key="1">
    <citation type="submission" date="2020-03" db="EMBL/GenBank/DDBJ databases">
        <title>Spirochaetal bacteria isolated from arthropods constitute a novel genus Entomospira genus novum within the order Spirochaetales.</title>
        <authorList>
            <person name="Grana-Miraglia L."/>
            <person name="Sikutova S."/>
            <person name="Fingerle V."/>
            <person name="Sing A."/>
            <person name="Castillo-Ramirez S."/>
            <person name="Margos G."/>
            <person name="Rudolf I."/>
        </authorList>
    </citation>
    <scope>NUCLEOTIDE SEQUENCE</scope>
    <source>
        <strain evidence="13">BR208</strain>
    </source>
</reference>
<evidence type="ECO:0000259" key="12">
    <source>
        <dbReference type="PROSITE" id="PS52039"/>
    </source>
</evidence>
<keyword evidence="5" id="KW-0862">Zinc</keyword>
<dbReference type="EC" id="5.6.2.1" evidence="10"/>
<dbReference type="SUPFAM" id="SSF56712">
    <property type="entry name" value="Prokaryotic type I DNA topoisomerase"/>
    <property type="match status" value="1"/>
</dbReference>
<protein>
    <recommendedName>
        <fullName evidence="10">DNA topoisomerase 1</fullName>
        <ecNumber evidence="10">5.6.2.1</ecNumber>
    </recommendedName>
    <alternativeName>
        <fullName evidence="10">DNA topoisomerase I</fullName>
    </alternativeName>
</protein>
<organism evidence="13 14">
    <name type="scientific">Entomospira nematocerorum</name>
    <dbReference type="NCBI Taxonomy" id="2719987"/>
    <lineage>
        <taxon>Bacteria</taxon>
        <taxon>Pseudomonadati</taxon>
        <taxon>Spirochaetota</taxon>
        <taxon>Spirochaetia</taxon>
        <taxon>Spirochaetales</taxon>
        <taxon>Spirochaetaceae</taxon>
        <taxon>Entomospira</taxon>
    </lineage>
</organism>
<feature type="active site" description="O-(5'-phospho-DNA)-tyrosine intermediate" evidence="10">
    <location>
        <position position="313"/>
    </location>
</feature>
<dbReference type="InterPro" id="IPR034149">
    <property type="entry name" value="TOPRIM_TopoI"/>
</dbReference>
<feature type="domain" description="Topo IA-type catalytic" evidence="12">
    <location>
        <begin position="138"/>
        <end position="581"/>
    </location>
</feature>
<dbReference type="PANTHER" id="PTHR42785:SF1">
    <property type="entry name" value="DNA TOPOISOMERASE"/>
    <property type="match status" value="1"/>
</dbReference>
<evidence type="ECO:0000313" key="13">
    <source>
        <dbReference type="EMBL" id="NIZ47563.1"/>
    </source>
</evidence>
<comment type="catalytic activity">
    <reaction evidence="1 10">
        <text>ATP-independent breakage of single-stranded DNA, followed by passage and rejoining.</text>
        <dbReference type="EC" id="5.6.2.1"/>
    </reaction>
</comment>
<dbReference type="PANTHER" id="PTHR42785">
    <property type="entry name" value="DNA TOPOISOMERASE, TYPE IA, CORE"/>
    <property type="match status" value="1"/>
</dbReference>
<feature type="site" description="Interaction with DNA" evidence="10">
    <location>
        <position position="149"/>
    </location>
</feature>
<evidence type="ECO:0000256" key="3">
    <source>
        <dbReference type="ARBA" id="ARBA00022723"/>
    </source>
</evidence>
<dbReference type="InterPro" id="IPR023406">
    <property type="entry name" value="Topo_IA_AS"/>
</dbReference>
<dbReference type="InterPro" id="IPR006171">
    <property type="entry name" value="TOPRIM_dom"/>
</dbReference>
<keyword evidence="6" id="KW-0460">Magnesium</keyword>
<feature type="region of interest" description="Interaction with DNA" evidence="10">
    <location>
        <begin position="172"/>
        <end position="177"/>
    </location>
</feature>
<comment type="caution">
    <text evidence="10">Lacks conserved residue(s) required for the propagation of feature annotation.</text>
</comment>
<comment type="function">
    <text evidence="10">Releases the supercoiling and torsional tension of DNA, which is introduced during the DNA replication and transcription, by transiently cleaving and rejoining one strand of the DNA duplex. Introduces a single-strand break via transesterification at a target site in duplex DNA. The scissile phosphodiester is attacked by the catalytic tyrosine of the enzyme, resulting in the formation of a DNA-(5'-phosphotyrosyl)-enzyme intermediate and the expulsion of a 3'-OH DNA strand. The free DNA strand then undergoes passage around the unbroken strand, thus removing DNA supercoils. Finally, in the religation step, the DNA 3'-OH attacks the covalent intermediate to expel the active-site tyrosine and restore the DNA phosphodiester backbone.</text>
</comment>
<evidence type="ECO:0000259" key="11">
    <source>
        <dbReference type="PROSITE" id="PS50880"/>
    </source>
</evidence>
<dbReference type="GO" id="GO:0003677">
    <property type="term" value="F:DNA binding"/>
    <property type="evidence" value="ECO:0007669"/>
    <property type="project" value="UniProtKB-KW"/>
</dbReference>
<dbReference type="PROSITE" id="PS52039">
    <property type="entry name" value="TOPO_IA_2"/>
    <property type="match status" value="1"/>
</dbReference>
<dbReference type="InterPro" id="IPR013826">
    <property type="entry name" value="Topo_IA_cen_sub3"/>
</dbReference>
<evidence type="ECO:0000256" key="2">
    <source>
        <dbReference type="ARBA" id="ARBA00009446"/>
    </source>
</evidence>
<dbReference type="InterPro" id="IPR013497">
    <property type="entry name" value="Topo_IA_cen"/>
</dbReference>
<evidence type="ECO:0000256" key="9">
    <source>
        <dbReference type="ARBA" id="ARBA00023235"/>
    </source>
</evidence>
<evidence type="ECO:0000256" key="1">
    <source>
        <dbReference type="ARBA" id="ARBA00000213"/>
    </source>
</evidence>